<feature type="region of interest" description="Disordered" evidence="13">
    <location>
        <begin position="404"/>
        <end position="442"/>
    </location>
</feature>
<comment type="subcellular location">
    <subcellularLocation>
        <location evidence="1">Cell junction</location>
        <location evidence="1">Gap junction</location>
    </subcellularLocation>
    <subcellularLocation>
        <location evidence="2 12">Cell membrane</location>
        <topology evidence="2 12">Multi-pass membrane protein</topology>
    </subcellularLocation>
</comment>
<evidence type="ECO:0000256" key="9">
    <source>
        <dbReference type="ARBA" id="ARBA00023065"/>
    </source>
</evidence>
<protein>
    <recommendedName>
        <fullName evidence="12">Innexin</fullName>
    </recommendedName>
</protein>
<evidence type="ECO:0000256" key="2">
    <source>
        <dbReference type="ARBA" id="ARBA00004651"/>
    </source>
</evidence>
<comment type="function">
    <text evidence="12">Structural component of the gap junctions.</text>
</comment>
<proteinExistence type="inferred from homology"/>
<keyword evidence="10 12" id="KW-0472">Membrane</keyword>
<keyword evidence="3 12" id="KW-0813">Transport</keyword>
<dbReference type="GO" id="GO:0005921">
    <property type="term" value="C:gap junction"/>
    <property type="evidence" value="ECO:0007669"/>
    <property type="project" value="UniProtKB-SubCell"/>
</dbReference>
<organism evidence="14 15">
    <name type="scientific">Mythimna separata</name>
    <name type="common">Oriental armyworm</name>
    <name type="synonym">Pseudaletia separata</name>
    <dbReference type="NCBI Taxonomy" id="271217"/>
    <lineage>
        <taxon>Eukaryota</taxon>
        <taxon>Metazoa</taxon>
        <taxon>Ecdysozoa</taxon>
        <taxon>Arthropoda</taxon>
        <taxon>Hexapoda</taxon>
        <taxon>Insecta</taxon>
        <taxon>Pterygota</taxon>
        <taxon>Neoptera</taxon>
        <taxon>Endopterygota</taxon>
        <taxon>Lepidoptera</taxon>
        <taxon>Glossata</taxon>
        <taxon>Ditrysia</taxon>
        <taxon>Noctuoidea</taxon>
        <taxon>Noctuidae</taxon>
        <taxon>Noctuinae</taxon>
        <taxon>Hadenini</taxon>
        <taxon>Mythimna</taxon>
    </lineage>
</organism>
<evidence type="ECO:0000256" key="3">
    <source>
        <dbReference type="ARBA" id="ARBA00022448"/>
    </source>
</evidence>
<accession>A0AAD7Z2S5</accession>
<dbReference type="GO" id="GO:0005243">
    <property type="term" value="F:gap junction channel activity"/>
    <property type="evidence" value="ECO:0007669"/>
    <property type="project" value="TreeGrafter"/>
</dbReference>
<comment type="similarity">
    <text evidence="12">Belongs to the pannexin family.</text>
</comment>
<keyword evidence="15" id="KW-1185">Reference proteome</keyword>
<feature type="transmembrane region" description="Helical" evidence="12">
    <location>
        <begin position="135"/>
        <end position="157"/>
    </location>
</feature>
<keyword evidence="4" id="KW-1003">Cell membrane</keyword>
<evidence type="ECO:0000256" key="7">
    <source>
        <dbReference type="ARBA" id="ARBA00022949"/>
    </source>
</evidence>
<keyword evidence="9 12" id="KW-0406">Ion transport</keyword>
<gene>
    <name evidence="12" type="primary">inx</name>
    <name evidence="14" type="ORF">PYW07_014911</name>
</gene>
<keyword evidence="6" id="KW-0303">Gap junction</keyword>
<reference evidence="14" key="1">
    <citation type="submission" date="2023-03" db="EMBL/GenBank/DDBJ databases">
        <title>Chromosome-level genomes of two armyworms, Mythimna separata and Mythimna loreyi, provide insights into the biosynthesis and reception of sex pheromones.</title>
        <authorList>
            <person name="Zhao H."/>
        </authorList>
    </citation>
    <scope>NUCLEOTIDE SEQUENCE</scope>
    <source>
        <strain evidence="14">BeijingLab</strain>
        <tissue evidence="14">Pupa</tissue>
    </source>
</reference>
<dbReference type="GO" id="GO:0034220">
    <property type="term" value="P:monoatomic ion transmembrane transport"/>
    <property type="evidence" value="ECO:0007669"/>
    <property type="project" value="UniProtKB-KW"/>
</dbReference>
<dbReference type="GO" id="GO:0005886">
    <property type="term" value="C:plasma membrane"/>
    <property type="evidence" value="ECO:0007669"/>
    <property type="project" value="UniProtKB-SubCell"/>
</dbReference>
<evidence type="ECO:0000256" key="6">
    <source>
        <dbReference type="ARBA" id="ARBA00022868"/>
    </source>
</evidence>
<dbReference type="AlphaFoldDB" id="A0AAD7Z2S5"/>
<name>A0AAD7Z2S5_MYTSE</name>
<feature type="transmembrane region" description="Helical" evidence="12">
    <location>
        <begin position="218"/>
        <end position="240"/>
    </location>
</feature>
<keyword evidence="8 12" id="KW-1133">Transmembrane helix</keyword>
<dbReference type="PANTHER" id="PTHR11893">
    <property type="entry name" value="INNEXIN"/>
    <property type="match status" value="1"/>
</dbReference>
<dbReference type="Pfam" id="PF00876">
    <property type="entry name" value="Innexin"/>
    <property type="match status" value="1"/>
</dbReference>
<evidence type="ECO:0000256" key="12">
    <source>
        <dbReference type="RuleBase" id="RU010713"/>
    </source>
</evidence>
<sequence>MKKLAVRFLLNAPTEQPAAKMMLAATVSNLLGPRMRIALRKPIIENFAFKLHYQLTVTLLLAAMILVCARDYIGESIRCMADNGIPTPLIEKYCFFMATFTIVRHYNESLLQGGFLPHPGVGPISDSDEYLHHTYYQWVPFVLFIQSLAFYMPHYIWKKKEGGRIKALVVGLQYASLALQEEDMTVAGMDLPSKDTLDKRIEIIRRDIKLRLRISRTWSVWLVSMEVLNLLHVMFEIWIINKFLNGHFIGLGPSVLNYNEWSNIADPLETVFPKVTKCIFHKYGPSGSIQQHDALCVMALNIIHEKIYTVLWFWFLILFIVSVLAVIWRIISFFLYRRSPRFNMMMFQRAVKNDAKFDPYNVIEVVNGCQFADWLFLYYLAKNMQGVVFKELFTRLAEELGRRDMPDNDNDDNEKKGAEPVLLGHLSYDDETLPLKPEKKTT</sequence>
<evidence type="ECO:0000256" key="13">
    <source>
        <dbReference type="SAM" id="MobiDB-lite"/>
    </source>
</evidence>
<evidence type="ECO:0000313" key="14">
    <source>
        <dbReference type="EMBL" id="KAJ8734360.1"/>
    </source>
</evidence>
<keyword evidence="5 12" id="KW-0812">Transmembrane</keyword>
<dbReference type="PROSITE" id="PS51013">
    <property type="entry name" value="PANNEXIN"/>
    <property type="match status" value="1"/>
</dbReference>
<evidence type="ECO:0000256" key="11">
    <source>
        <dbReference type="ARBA" id="ARBA00023303"/>
    </source>
</evidence>
<evidence type="ECO:0000256" key="10">
    <source>
        <dbReference type="ARBA" id="ARBA00023136"/>
    </source>
</evidence>
<dbReference type="EMBL" id="JARGEI010000003">
    <property type="protein sequence ID" value="KAJ8734360.1"/>
    <property type="molecule type" value="Genomic_DNA"/>
</dbReference>
<dbReference type="PRINTS" id="PR01262">
    <property type="entry name" value="INNEXIN"/>
</dbReference>
<evidence type="ECO:0000256" key="1">
    <source>
        <dbReference type="ARBA" id="ARBA00004610"/>
    </source>
</evidence>
<feature type="transmembrane region" description="Helical" evidence="12">
    <location>
        <begin position="311"/>
        <end position="336"/>
    </location>
</feature>
<evidence type="ECO:0000256" key="4">
    <source>
        <dbReference type="ARBA" id="ARBA00022475"/>
    </source>
</evidence>
<dbReference type="Proteomes" id="UP001231518">
    <property type="component" value="Chromosome 5"/>
</dbReference>
<keyword evidence="7" id="KW-0965">Cell junction</keyword>
<evidence type="ECO:0000256" key="5">
    <source>
        <dbReference type="ARBA" id="ARBA00022692"/>
    </source>
</evidence>
<evidence type="ECO:0000256" key="8">
    <source>
        <dbReference type="ARBA" id="ARBA00022989"/>
    </source>
</evidence>
<dbReference type="GO" id="GO:0007602">
    <property type="term" value="P:phototransduction"/>
    <property type="evidence" value="ECO:0007669"/>
    <property type="project" value="TreeGrafter"/>
</dbReference>
<feature type="transmembrane region" description="Helical" evidence="12">
    <location>
        <begin position="51"/>
        <end position="69"/>
    </location>
</feature>
<keyword evidence="11 12" id="KW-0407">Ion channel</keyword>
<comment type="caution">
    <text evidence="14">The sequence shown here is derived from an EMBL/GenBank/DDBJ whole genome shotgun (WGS) entry which is preliminary data.</text>
</comment>
<evidence type="ECO:0000313" key="15">
    <source>
        <dbReference type="Proteomes" id="UP001231518"/>
    </source>
</evidence>
<dbReference type="InterPro" id="IPR000990">
    <property type="entry name" value="Innexin"/>
</dbReference>
<dbReference type="PANTHER" id="PTHR11893:SF38">
    <property type="entry name" value="INNEXIN INX7"/>
    <property type="match status" value="1"/>
</dbReference>